<keyword evidence="2" id="KW-1185">Reference proteome</keyword>
<dbReference type="EMBL" id="QPJW01000008">
    <property type="protein sequence ID" value="RCX17704.1"/>
    <property type="molecule type" value="Genomic_DNA"/>
</dbReference>
<gene>
    <name evidence="1" type="ORF">DFP94_10863</name>
</gene>
<protein>
    <submittedName>
        <fullName evidence="1">Uncharacterized protein DUF4276</fullName>
    </submittedName>
</protein>
<sequence length="182" mass="21181">MKKALDVLIPKIIDTKHSFDVYNFRSKQDLMKKLESRLRGYSKLRNDWDFRIVVLVDEDRQDCKELKQFMVDTANVSGVRDITLNRIVVEELEAWFFGDVAALRAVYPRIPESLGEQIRFRNPDQIPGGTWEALDKTLIQYGYRTGLVKTEAAEKIALHMDPWSNRSTSFKVFRDGIINLVK</sequence>
<name>A0A369BDF3_9BACL</name>
<organism evidence="1 2">
    <name type="scientific">Fontibacillus phaseoli</name>
    <dbReference type="NCBI Taxonomy" id="1416533"/>
    <lineage>
        <taxon>Bacteria</taxon>
        <taxon>Bacillati</taxon>
        <taxon>Bacillota</taxon>
        <taxon>Bacilli</taxon>
        <taxon>Bacillales</taxon>
        <taxon>Paenibacillaceae</taxon>
        <taxon>Fontibacillus</taxon>
    </lineage>
</organism>
<evidence type="ECO:0000313" key="2">
    <source>
        <dbReference type="Proteomes" id="UP000253090"/>
    </source>
</evidence>
<accession>A0A369BDF3</accession>
<dbReference type="InterPro" id="IPR025455">
    <property type="entry name" value="DUF4276"/>
</dbReference>
<reference evidence="1 2" key="1">
    <citation type="submission" date="2018-07" db="EMBL/GenBank/DDBJ databases">
        <title>Genomic Encyclopedia of Type Strains, Phase III (KMG-III): the genomes of soil and plant-associated and newly described type strains.</title>
        <authorList>
            <person name="Whitman W."/>
        </authorList>
    </citation>
    <scope>NUCLEOTIDE SEQUENCE [LARGE SCALE GENOMIC DNA]</scope>
    <source>
        <strain evidence="1 2">CECT 8333</strain>
    </source>
</reference>
<proteinExistence type="predicted"/>
<evidence type="ECO:0000313" key="1">
    <source>
        <dbReference type="EMBL" id="RCX17704.1"/>
    </source>
</evidence>
<dbReference type="Proteomes" id="UP000253090">
    <property type="component" value="Unassembled WGS sequence"/>
</dbReference>
<comment type="caution">
    <text evidence="1">The sequence shown here is derived from an EMBL/GenBank/DDBJ whole genome shotgun (WGS) entry which is preliminary data.</text>
</comment>
<dbReference type="Pfam" id="PF14103">
    <property type="entry name" value="DUF4276"/>
    <property type="match status" value="1"/>
</dbReference>
<dbReference type="AlphaFoldDB" id="A0A369BDF3"/>